<gene>
    <name evidence="2" type="ORF">POCTA_138.1.T0460313</name>
</gene>
<reference evidence="2" key="1">
    <citation type="submission" date="2021-01" db="EMBL/GenBank/DDBJ databases">
        <authorList>
            <consortium name="Genoscope - CEA"/>
            <person name="William W."/>
        </authorList>
    </citation>
    <scope>NUCLEOTIDE SEQUENCE</scope>
</reference>
<sequence>MYYAPARPIEIEKFPKGYIKPSGQNLEFLQRPPVDNRRIQDYYGKVQDLPTQSERPQNRIYTQGSFEQTQQFQKAKNQENKLKGNQNQDVGSNINPLRMRSPDRFQSAPFNTIFTDDNIYKPVGSPQNFTESIVHPLESRLSPSTLRGPNQGYMRNLREFSQDFQEPSFGFFPQTVRDIHSGEPFPGYRRIGHPEMLNYYRRGIPEPILSNRNYGRDFKKDLSYRVIPVTDFRKGHPFDFHGPTPILNERNALALDLRGYPYLDSDRQRFEPPFDYRSYYDSQAVPAPDYYVPEYRGFPPFGMEREFNERQPYNRSLPYQDRVYPSSYGRMDQQMFREGRPNYNLDRVYSPYQERANGLNQRIKQV</sequence>
<evidence type="ECO:0000256" key="1">
    <source>
        <dbReference type="SAM" id="MobiDB-lite"/>
    </source>
</evidence>
<feature type="compositionally biased region" description="Polar residues" evidence="1">
    <location>
        <begin position="83"/>
        <end position="95"/>
    </location>
</feature>
<dbReference type="EMBL" id="CAJJDP010000046">
    <property type="protein sequence ID" value="CAD8165493.1"/>
    <property type="molecule type" value="Genomic_DNA"/>
</dbReference>
<protein>
    <submittedName>
        <fullName evidence="2">Uncharacterized protein</fullName>
    </submittedName>
</protein>
<dbReference type="AlphaFoldDB" id="A0A8S1UN44"/>
<evidence type="ECO:0000313" key="3">
    <source>
        <dbReference type="Proteomes" id="UP000683925"/>
    </source>
</evidence>
<comment type="caution">
    <text evidence="2">The sequence shown here is derived from an EMBL/GenBank/DDBJ whole genome shotgun (WGS) entry which is preliminary data.</text>
</comment>
<feature type="region of interest" description="Disordered" evidence="1">
    <location>
        <begin position="76"/>
        <end position="95"/>
    </location>
</feature>
<dbReference type="OMA" id="YGRMDQQ"/>
<organism evidence="2 3">
    <name type="scientific">Paramecium octaurelia</name>
    <dbReference type="NCBI Taxonomy" id="43137"/>
    <lineage>
        <taxon>Eukaryota</taxon>
        <taxon>Sar</taxon>
        <taxon>Alveolata</taxon>
        <taxon>Ciliophora</taxon>
        <taxon>Intramacronucleata</taxon>
        <taxon>Oligohymenophorea</taxon>
        <taxon>Peniculida</taxon>
        <taxon>Parameciidae</taxon>
        <taxon>Paramecium</taxon>
    </lineage>
</organism>
<dbReference type="OrthoDB" id="292297at2759"/>
<proteinExistence type="predicted"/>
<name>A0A8S1UN44_PAROT</name>
<evidence type="ECO:0000313" key="2">
    <source>
        <dbReference type="EMBL" id="CAD8165493.1"/>
    </source>
</evidence>
<keyword evidence="3" id="KW-1185">Reference proteome</keyword>
<accession>A0A8S1UN44</accession>
<dbReference type="Proteomes" id="UP000683925">
    <property type="component" value="Unassembled WGS sequence"/>
</dbReference>